<evidence type="ECO:0000313" key="2">
    <source>
        <dbReference type="EMBL" id="KAG7133246.1"/>
    </source>
</evidence>
<dbReference type="EMBL" id="JAEMWZ010000164">
    <property type="protein sequence ID" value="KAG7133246.1"/>
    <property type="molecule type" value="Genomic_DNA"/>
</dbReference>
<dbReference type="Proteomes" id="UP000689129">
    <property type="component" value="Unassembled WGS sequence"/>
</dbReference>
<sequence length="166" mass="18597">MKDETLLTSLAQSRLDYKRKGYTFVRLQEQSRDNSSSELADMRRQAMDTAASQGKPPSMWKSLEEVEVMLKSHMTEDEIVRMSAVAQGHGTDEDAYLFSIIVISLANHFICFGDGPRWDAVFVSLAVGGWLKVLQDPAEPKSWDKMPSSQYLTGPDMGGGIRQHQP</sequence>
<dbReference type="OrthoDB" id="4737775at2759"/>
<reference evidence="2" key="1">
    <citation type="journal article" date="2021" name="Mol. Plant Pathol.">
        <title>A 20-kb lineage-specific genomic region tames virulence in pathogenic amphidiploid Verticillium longisporum.</title>
        <authorList>
            <person name="Harting R."/>
            <person name="Starke J."/>
            <person name="Kusch H."/>
            <person name="Poggeler S."/>
            <person name="Maurus I."/>
            <person name="Schluter R."/>
            <person name="Landesfeind M."/>
            <person name="Bulla I."/>
            <person name="Nowrousian M."/>
            <person name="de Jonge R."/>
            <person name="Stahlhut G."/>
            <person name="Hoff K.J."/>
            <person name="Asshauer K.P."/>
            <person name="Thurmer A."/>
            <person name="Stanke M."/>
            <person name="Daniel R."/>
            <person name="Morgenstern B."/>
            <person name="Thomma B.P.H.J."/>
            <person name="Kronstad J.W."/>
            <person name="Braus-Stromeyer S.A."/>
            <person name="Braus G.H."/>
        </authorList>
    </citation>
    <scope>NUCLEOTIDE SEQUENCE</scope>
    <source>
        <strain evidence="2">Vl32</strain>
    </source>
</reference>
<feature type="compositionally biased region" description="Gly residues" evidence="1">
    <location>
        <begin position="156"/>
        <end position="166"/>
    </location>
</feature>
<evidence type="ECO:0000313" key="3">
    <source>
        <dbReference type="Proteomes" id="UP000689129"/>
    </source>
</evidence>
<organism evidence="2 3">
    <name type="scientific">Verticillium longisporum</name>
    <name type="common">Verticillium dahliae var. longisporum</name>
    <dbReference type="NCBI Taxonomy" id="100787"/>
    <lineage>
        <taxon>Eukaryota</taxon>
        <taxon>Fungi</taxon>
        <taxon>Dikarya</taxon>
        <taxon>Ascomycota</taxon>
        <taxon>Pezizomycotina</taxon>
        <taxon>Sordariomycetes</taxon>
        <taxon>Hypocreomycetidae</taxon>
        <taxon>Glomerellales</taxon>
        <taxon>Plectosphaerellaceae</taxon>
        <taxon>Verticillium</taxon>
    </lineage>
</organism>
<accession>A0A8I3AP58</accession>
<dbReference type="AlphaFoldDB" id="A0A8I3AP58"/>
<protein>
    <submittedName>
        <fullName evidence="2">Uncharacterized protein</fullName>
    </submittedName>
</protein>
<comment type="caution">
    <text evidence="2">The sequence shown here is derived from an EMBL/GenBank/DDBJ whole genome shotgun (WGS) entry which is preliminary data.</text>
</comment>
<gene>
    <name evidence="2" type="ORF">HYQ45_008525</name>
</gene>
<evidence type="ECO:0000256" key="1">
    <source>
        <dbReference type="SAM" id="MobiDB-lite"/>
    </source>
</evidence>
<feature type="region of interest" description="Disordered" evidence="1">
    <location>
        <begin position="32"/>
        <end position="57"/>
    </location>
</feature>
<proteinExistence type="predicted"/>
<name>A0A8I3AP58_VERLO</name>
<feature type="region of interest" description="Disordered" evidence="1">
    <location>
        <begin position="141"/>
        <end position="166"/>
    </location>
</feature>